<reference evidence="1" key="1">
    <citation type="journal article" date="2018" name="Int. J. Syst. Evol. Microbiol.">
        <title>Carboxylicivirga sediminis sp. nov., isolated from coastal sediment.</title>
        <authorList>
            <person name="Wang F.Q."/>
            <person name="Ren L.H."/>
            <person name="Zou R.J."/>
            <person name="Sun Y.Z."/>
            <person name="Liu X.J."/>
            <person name="Jiang F."/>
            <person name="Liu L.J."/>
        </authorList>
    </citation>
    <scope>NUCLEOTIDE SEQUENCE</scope>
    <source>
        <strain evidence="1">JR1</strain>
    </source>
</reference>
<evidence type="ECO:0000313" key="2">
    <source>
        <dbReference type="Proteomes" id="UP000679220"/>
    </source>
</evidence>
<name>A0A941F6F2_9BACT</name>
<dbReference type="InterPro" id="IPR001451">
    <property type="entry name" value="Hexapep"/>
</dbReference>
<dbReference type="InterPro" id="IPR011004">
    <property type="entry name" value="Trimer_LpxA-like_sf"/>
</dbReference>
<dbReference type="PANTHER" id="PTHR42811">
    <property type="entry name" value="SERINE ACETYLTRANSFERASE"/>
    <property type="match status" value="1"/>
</dbReference>
<keyword evidence="2" id="KW-1185">Reference proteome</keyword>
<dbReference type="Gene3D" id="2.160.10.10">
    <property type="entry name" value="Hexapeptide repeat proteins"/>
    <property type="match status" value="1"/>
</dbReference>
<evidence type="ECO:0000313" key="1">
    <source>
        <dbReference type="EMBL" id="MBR8537382.1"/>
    </source>
</evidence>
<reference evidence="1" key="2">
    <citation type="submission" date="2021-04" db="EMBL/GenBank/DDBJ databases">
        <authorList>
            <person name="Zhang T."/>
            <person name="Zhang Y."/>
            <person name="Lu D."/>
            <person name="Zuo D."/>
            <person name="Du Z."/>
        </authorList>
    </citation>
    <scope>NUCLEOTIDE SEQUENCE</scope>
    <source>
        <strain evidence="1">JR1</strain>
    </source>
</reference>
<gene>
    <name evidence="1" type="ORF">KDU71_17575</name>
</gene>
<evidence type="ECO:0008006" key="3">
    <source>
        <dbReference type="Google" id="ProtNLM"/>
    </source>
</evidence>
<dbReference type="SUPFAM" id="SSF51161">
    <property type="entry name" value="Trimeric LpxA-like enzymes"/>
    <property type="match status" value="1"/>
</dbReference>
<dbReference type="Proteomes" id="UP000679220">
    <property type="component" value="Unassembled WGS sequence"/>
</dbReference>
<sequence>MRITKPLIPLLKKQLENNFLLGSEESKLIDEVLDSVLQRVDQCFRRCKNKYYYQGGEVVFNPYHLGQYSVFLYFLSNMVWKRFGTGLADKIYCLNRMISSCDLFYQVELPEVFYMEHPVGSVIGRGKIGNFFCFQQNCTVGGNKGIYPTLGNGVWLFAGATVIGNSKIGNNVFVSAHSYVKDEIIPDNTIVFGKSPNLILKQKEPSWFESRSAFILD</sequence>
<comment type="caution">
    <text evidence="1">The sequence shown here is derived from an EMBL/GenBank/DDBJ whole genome shotgun (WGS) entry which is preliminary data.</text>
</comment>
<dbReference type="AlphaFoldDB" id="A0A941F6F2"/>
<proteinExistence type="predicted"/>
<dbReference type="EMBL" id="JAGTAR010000031">
    <property type="protein sequence ID" value="MBR8537382.1"/>
    <property type="molecule type" value="Genomic_DNA"/>
</dbReference>
<protein>
    <recommendedName>
        <fullName evidence="3">Transferase</fullName>
    </recommendedName>
</protein>
<dbReference type="Pfam" id="PF00132">
    <property type="entry name" value="Hexapep"/>
    <property type="match status" value="1"/>
</dbReference>
<dbReference type="RefSeq" id="WP_212192406.1">
    <property type="nucleotide sequence ID" value="NZ_JAGTAR010000031.1"/>
</dbReference>
<organism evidence="1 2">
    <name type="scientific">Carboxylicivirga sediminis</name>
    <dbReference type="NCBI Taxonomy" id="2006564"/>
    <lineage>
        <taxon>Bacteria</taxon>
        <taxon>Pseudomonadati</taxon>
        <taxon>Bacteroidota</taxon>
        <taxon>Bacteroidia</taxon>
        <taxon>Marinilabiliales</taxon>
        <taxon>Marinilabiliaceae</taxon>
        <taxon>Carboxylicivirga</taxon>
    </lineage>
</organism>
<accession>A0A941F6F2</accession>